<name>A0ABN1TG80_9ACTN</name>
<accession>A0ABN1TG80</accession>
<evidence type="ECO:0000313" key="3">
    <source>
        <dbReference type="Proteomes" id="UP001499987"/>
    </source>
</evidence>
<evidence type="ECO:0000256" key="1">
    <source>
        <dbReference type="SAM" id="MobiDB-lite"/>
    </source>
</evidence>
<keyword evidence="3" id="KW-1185">Reference proteome</keyword>
<gene>
    <name evidence="2" type="ORF">GCM10009663_26310</name>
</gene>
<reference evidence="2 3" key="1">
    <citation type="journal article" date="2019" name="Int. J. Syst. Evol. Microbiol.">
        <title>The Global Catalogue of Microorganisms (GCM) 10K type strain sequencing project: providing services to taxonomists for standard genome sequencing and annotation.</title>
        <authorList>
            <consortium name="The Broad Institute Genomics Platform"/>
            <consortium name="The Broad Institute Genome Sequencing Center for Infectious Disease"/>
            <person name="Wu L."/>
            <person name="Ma J."/>
        </authorList>
    </citation>
    <scope>NUCLEOTIDE SEQUENCE [LARGE SCALE GENOMIC DNA]</scope>
    <source>
        <strain evidence="2 3">JCM 13002</strain>
    </source>
</reference>
<organism evidence="2 3">
    <name type="scientific">Kitasatospora arboriphila</name>
    <dbReference type="NCBI Taxonomy" id="258052"/>
    <lineage>
        <taxon>Bacteria</taxon>
        <taxon>Bacillati</taxon>
        <taxon>Actinomycetota</taxon>
        <taxon>Actinomycetes</taxon>
        <taxon>Kitasatosporales</taxon>
        <taxon>Streptomycetaceae</taxon>
        <taxon>Kitasatospora</taxon>
    </lineage>
</organism>
<comment type="caution">
    <text evidence="2">The sequence shown here is derived from an EMBL/GenBank/DDBJ whole genome shotgun (WGS) entry which is preliminary data.</text>
</comment>
<protein>
    <submittedName>
        <fullName evidence="2">Uncharacterized protein</fullName>
    </submittedName>
</protein>
<feature type="region of interest" description="Disordered" evidence="1">
    <location>
        <begin position="47"/>
        <end position="80"/>
    </location>
</feature>
<proteinExistence type="predicted"/>
<sequence length="80" mass="7954">MADPADLAAFADLAEPPDPAGCFLPAGACLRGGLPPRDGGFCECGATDHLSGGGVRPVRGSPSLPARRRTVASPGHETAS</sequence>
<evidence type="ECO:0000313" key="2">
    <source>
        <dbReference type="EMBL" id="GAA1082121.1"/>
    </source>
</evidence>
<dbReference type="EMBL" id="BAAALD010000020">
    <property type="protein sequence ID" value="GAA1082121.1"/>
    <property type="molecule type" value="Genomic_DNA"/>
</dbReference>
<dbReference type="Proteomes" id="UP001499987">
    <property type="component" value="Unassembled WGS sequence"/>
</dbReference>